<reference evidence="2 3" key="1">
    <citation type="submission" date="2023-02" db="EMBL/GenBank/DDBJ databases">
        <title>Genome sequence of Lentisphaera profundi SAORIC-696.</title>
        <authorList>
            <person name="Kim e."/>
            <person name="Cho J.-C."/>
            <person name="Choi A."/>
            <person name="Kang I."/>
        </authorList>
    </citation>
    <scope>NUCLEOTIDE SEQUENCE [LARGE SCALE GENOMIC DNA]</scope>
    <source>
        <strain evidence="2 3">SAORIC-696</strain>
    </source>
</reference>
<evidence type="ECO:0000313" key="2">
    <source>
        <dbReference type="EMBL" id="WDE96911.1"/>
    </source>
</evidence>
<gene>
    <name evidence="2" type="ORF">PQO03_02920</name>
</gene>
<protein>
    <submittedName>
        <fullName evidence="2">Prepilin-type N-terminal cleavage/methylation domain-containing protein</fullName>
    </submittedName>
</protein>
<dbReference type="RefSeq" id="WP_274150984.1">
    <property type="nucleotide sequence ID" value="NZ_CP117811.1"/>
</dbReference>
<keyword evidence="3" id="KW-1185">Reference proteome</keyword>
<accession>A0ABY7VVR0</accession>
<keyword evidence="1" id="KW-0472">Membrane</keyword>
<name>A0ABY7VVR0_9BACT</name>
<dbReference type="PANTHER" id="PTHR30093:SF2">
    <property type="entry name" value="TYPE II SECRETION SYSTEM PROTEIN H"/>
    <property type="match status" value="1"/>
</dbReference>
<organism evidence="2 3">
    <name type="scientific">Lentisphaera profundi</name>
    <dbReference type="NCBI Taxonomy" id="1658616"/>
    <lineage>
        <taxon>Bacteria</taxon>
        <taxon>Pseudomonadati</taxon>
        <taxon>Lentisphaerota</taxon>
        <taxon>Lentisphaeria</taxon>
        <taxon>Lentisphaerales</taxon>
        <taxon>Lentisphaeraceae</taxon>
        <taxon>Lentisphaera</taxon>
    </lineage>
</organism>
<proteinExistence type="predicted"/>
<keyword evidence="1" id="KW-0812">Transmembrane</keyword>
<keyword evidence="1" id="KW-1133">Transmembrane helix</keyword>
<sequence length="246" mass="27699">MKNNCTKTNHFSLIELLVVIAIIGILASFLAPMLSKSRGEARKAVCVSQQKQIGMANFMYLDDNDNRFLPSGMGYNGNNYYRSGGPNGPLPTLLTGPGGTKGYKGIYDYNYVRNMDLWFCPSQNRDFWITSMIWEASFPMNRYLREVSSLSGLGAVSPSEVIFTMDAHGRADIYYNTNVIAPRHVGNKANALFVDGHVKAMNYTYIFSNPQMIGFNQNTNGHPWNRSTNWGIDNFRFDGLTQPTLW</sequence>
<dbReference type="EMBL" id="CP117811">
    <property type="protein sequence ID" value="WDE96911.1"/>
    <property type="molecule type" value="Genomic_DNA"/>
</dbReference>
<dbReference type="InterPro" id="IPR012902">
    <property type="entry name" value="N_methyl_site"/>
</dbReference>
<dbReference type="Proteomes" id="UP001214250">
    <property type="component" value="Chromosome 1"/>
</dbReference>
<dbReference type="SUPFAM" id="SSF54523">
    <property type="entry name" value="Pili subunits"/>
    <property type="match status" value="1"/>
</dbReference>
<dbReference type="PANTHER" id="PTHR30093">
    <property type="entry name" value="GENERAL SECRETION PATHWAY PROTEIN G"/>
    <property type="match status" value="1"/>
</dbReference>
<dbReference type="Gene3D" id="3.30.700.10">
    <property type="entry name" value="Glycoprotein, Type 4 Pilin"/>
    <property type="match status" value="1"/>
</dbReference>
<feature type="transmembrane region" description="Helical" evidence="1">
    <location>
        <begin position="12"/>
        <end position="34"/>
    </location>
</feature>
<dbReference type="NCBIfam" id="TIGR02532">
    <property type="entry name" value="IV_pilin_GFxxxE"/>
    <property type="match status" value="1"/>
</dbReference>
<evidence type="ECO:0000313" key="3">
    <source>
        <dbReference type="Proteomes" id="UP001214250"/>
    </source>
</evidence>
<dbReference type="InterPro" id="IPR045584">
    <property type="entry name" value="Pilin-like"/>
</dbReference>
<evidence type="ECO:0000256" key="1">
    <source>
        <dbReference type="SAM" id="Phobius"/>
    </source>
</evidence>